<gene>
    <name evidence="1" type="ORF">OHM77_10550</name>
</gene>
<protein>
    <submittedName>
        <fullName evidence="1">Uncharacterized protein</fullName>
    </submittedName>
</protein>
<dbReference type="EMBL" id="CP107246">
    <property type="protein sequence ID" value="WIM05131.1"/>
    <property type="molecule type" value="Genomic_DNA"/>
</dbReference>
<sequence>MAEGFVLDLRESADQLDLVYSRNEARWKTFFIDWLGGLNRRNAGVGWWAHVSAVKNFLSSPLGNRVFQLLALREVVETQGVERLFVLGAHPAQIRATERWAESSGISVRATWRARLPWALPRLTGLRILVQFVRAVRHFGFRRPMPVQAAHPPDLCIFTYVDASLREGSDAFFGTLPERLREIAPGISTMFIAHVQAPLAATLPKLRQMRWQPYLPLFDMLSWRDFAWALVRSLSEALRMRSLRTGDEGWLRPLLLDALRWDMGPGAYFNNLLIYRAARRMAARLRPACFLYPYENKSLEKLLILGLREGFPEIRIVGYQHSSITPRHATLLFAEGEAGATPLPDRIVTAGEVTKDFLERHGRYPEGILVAGCALRQTWGEPFARRASGDGRIRVLLALSSSIAELVRGVRFMMAVSACLPELELGIRPHPEFPLDRLPAGEREWVRSHAKELGGTPLADNLQWCDVVAYASSTVAIEALMRGRPVVHFPAGDIVGADPLIGDAPAFRSKAASAEEFAAACRRWMEMDDGSFHAFAVEGVEYVASYLKAPDEHSIGLFLCGSR</sequence>
<organism evidence="1">
    <name type="scientific">Candidatus Nitricoxidivorans perseverans</name>
    <dbReference type="NCBI Taxonomy" id="2975601"/>
    <lineage>
        <taxon>Bacteria</taxon>
        <taxon>Pseudomonadati</taxon>
        <taxon>Pseudomonadota</taxon>
        <taxon>Betaproteobacteria</taxon>
        <taxon>Nitrosomonadales</taxon>
        <taxon>Sterolibacteriaceae</taxon>
        <taxon>Candidatus Nitricoxidivorans</taxon>
    </lineage>
</organism>
<dbReference type="AlphaFoldDB" id="A0AA49IY61"/>
<name>A0AA49IY61_9PROT</name>
<dbReference type="Proteomes" id="UP001234916">
    <property type="component" value="Chromosome"/>
</dbReference>
<accession>A0AA49IY61</accession>
<dbReference type="KEGG" id="npv:OHM77_10550"/>
<reference evidence="1" key="1">
    <citation type="journal article" date="2023" name="Nat. Microbiol.">
        <title>Enrichment and characterization of a nitric oxide-reducing microbial community in a continuous bioreactor.</title>
        <authorList>
            <person name="Garrido-Amador P."/>
            <person name="Stortenbeker N."/>
            <person name="Wessels H.J.C.T."/>
            <person name="Speth D.R."/>
            <person name="Garcia-Heredia I."/>
            <person name="Kartal B."/>
        </authorList>
    </citation>
    <scope>NUCLEOTIDE SEQUENCE</scope>
    <source>
        <strain evidence="1">MAG1</strain>
    </source>
</reference>
<proteinExistence type="predicted"/>
<dbReference type="SUPFAM" id="SSF53756">
    <property type="entry name" value="UDP-Glycosyltransferase/glycogen phosphorylase"/>
    <property type="match status" value="1"/>
</dbReference>
<evidence type="ECO:0000313" key="1">
    <source>
        <dbReference type="EMBL" id="WIM05131.1"/>
    </source>
</evidence>